<keyword evidence="1" id="KW-0812">Transmembrane</keyword>
<keyword evidence="1" id="KW-1133">Transmembrane helix</keyword>
<evidence type="ECO:0000313" key="3">
    <source>
        <dbReference type="Proteomes" id="UP000652219"/>
    </source>
</evidence>
<keyword evidence="3" id="KW-1185">Reference proteome</keyword>
<reference evidence="2 3" key="1">
    <citation type="journal article" date="2020" name="Phytopathology">
        <title>Genome Sequence Resources of Colletotrichum truncatum, C. plurivorum, C. musicola, and C. sojae: Four Species Pathogenic to Soybean (Glycine max).</title>
        <authorList>
            <person name="Rogerio F."/>
            <person name="Boufleur T.R."/>
            <person name="Ciampi-Guillardi M."/>
            <person name="Sukno S.A."/>
            <person name="Thon M.R."/>
            <person name="Massola Junior N.S."/>
            <person name="Baroncelli R."/>
        </authorList>
    </citation>
    <scope>NUCLEOTIDE SEQUENCE [LARGE SCALE GENOMIC DNA]</scope>
    <source>
        <strain evidence="2 3">LFN0009</strain>
    </source>
</reference>
<proteinExistence type="predicted"/>
<dbReference type="Proteomes" id="UP000652219">
    <property type="component" value="Unassembled WGS sequence"/>
</dbReference>
<accession>A0A8H6JY12</accession>
<sequence length="29" mass="3151">MGALQRARFAIPCFLPVPLLPLIWVGTVA</sequence>
<feature type="transmembrane region" description="Helical" evidence="1">
    <location>
        <begin position="7"/>
        <end position="26"/>
    </location>
</feature>
<comment type="caution">
    <text evidence="2">The sequence shown here is derived from an EMBL/GenBank/DDBJ whole genome shotgun (WGS) entry which is preliminary data.</text>
</comment>
<dbReference type="EMBL" id="WIGN01000001">
    <property type="protein sequence ID" value="KAF6821544.1"/>
    <property type="molecule type" value="Genomic_DNA"/>
</dbReference>
<protein>
    <submittedName>
        <fullName evidence="2">Uncharacterized protein</fullName>
    </submittedName>
</protein>
<evidence type="ECO:0000256" key="1">
    <source>
        <dbReference type="SAM" id="Phobius"/>
    </source>
</evidence>
<organism evidence="2 3">
    <name type="scientific">Colletotrichum sojae</name>
    <dbReference type="NCBI Taxonomy" id="2175907"/>
    <lineage>
        <taxon>Eukaryota</taxon>
        <taxon>Fungi</taxon>
        <taxon>Dikarya</taxon>
        <taxon>Ascomycota</taxon>
        <taxon>Pezizomycotina</taxon>
        <taxon>Sordariomycetes</taxon>
        <taxon>Hypocreomycetidae</taxon>
        <taxon>Glomerellales</taxon>
        <taxon>Glomerellaceae</taxon>
        <taxon>Colletotrichum</taxon>
        <taxon>Colletotrichum orchidearum species complex</taxon>
    </lineage>
</organism>
<evidence type="ECO:0000313" key="2">
    <source>
        <dbReference type="EMBL" id="KAF6821544.1"/>
    </source>
</evidence>
<keyword evidence="1" id="KW-0472">Membrane</keyword>
<gene>
    <name evidence="2" type="ORF">CSOJ01_00047</name>
</gene>
<dbReference type="AlphaFoldDB" id="A0A8H6JY12"/>
<name>A0A8H6JY12_9PEZI</name>